<dbReference type="AlphaFoldDB" id="A0A087AT21"/>
<feature type="region of interest" description="Disordered" evidence="5">
    <location>
        <begin position="1"/>
        <end position="144"/>
    </location>
</feature>
<dbReference type="GO" id="GO:0016020">
    <property type="term" value="C:membrane"/>
    <property type="evidence" value="ECO:0007669"/>
    <property type="project" value="UniProtKB-SubCell"/>
</dbReference>
<evidence type="ECO:0000256" key="2">
    <source>
        <dbReference type="ARBA" id="ARBA00022692"/>
    </source>
</evidence>
<protein>
    <submittedName>
        <fullName evidence="8">TM2 domain-containing protein</fullName>
    </submittedName>
</protein>
<dbReference type="InterPro" id="IPR007829">
    <property type="entry name" value="TM2"/>
</dbReference>
<evidence type="ECO:0000313" key="8">
    <source>
        <dbReference type="EMBL" id="KFI61921.1"/>
    </source>
</evidence>
<dbReference type="eggNOG" id="COG2314">
    <property type="taxonomic scope" value="Bacteria"/>
</dbReference>
<evidence type="ECO:0000256" key="4">
    <source>
        <dbReference type="ARBA" id="ARBA00023136"/>
    </source>
</evidence>
<keyword evidence="3 6" id="KW-1133">Transmembrane helix</keyword>
<dbReference type="RefSeq" id="WP_051920937.1">
    <property type="nucleotide sequence ID" value="NZ_JGYV01000014.1"/>
</dbReference>
<keyword evidence="2 6" id="KW-0812">Transmembrane</keyword>
<evidence type="ECO:0000259" key="7">
    <source>
        <dbReference type="Pfam" id="PF05154"/>
    </source>
</evidence>
<evidence type="ECO:0000256" key="6">
    <source>
        <dbReference type="SAM" id="Phobius"/>
    </source>
</evidence>
<dbReference type="EMBL" id="JGYV01000014">
    <property type="protein sequence ID" value="KFI61921.1"/>
    <property type="molecule type" value="Genomic_DNA"/>
</dbReference>
<evidence type="ECO:0000256" key="5">
    <source>
        <dbReference type="SAM" id="MobiDB-lite"/>
    </source>
</evidence>
<organism evidence="8 9">
    <name type="scientific">Bifidobacterium cuniculi</name>
    <dbReference type="NCBI Taxonomy" id="1688"/>
    <lineage>
        <taxon>Bacteria</taxon>
        <taxon>Bacillati</taxon>
        <taxon>Actinomycetota</taxon>
        <taxon>Actinomycetes</taxon>
        <taxon>Bifidobacteriales</taxon>
        <taxon>Bifidobacteriaceae</taxon>
        <taxon>Bifidobacterium</taxon>
    </lineage>
</organism>
<comment type="subcellular location">
    <subcellularLocation>
        <location evidence="1">Membrane</location>
        <topology evidence="1">Multi-pass membrane protein</topology>
    </subcellularLocation>
</comment>
<proteinExistence type="predicted"/>
<accession>A0A087AT21</accession>
<keyword evidence="4 6" id="KW-0472">Membrane</keyword>
<dbReference type="Proteomes" id="UP000029067">
    <property type="component" value="Unassembled WGS sequence"/>
</dbReference>
<feature type="transmembrane region" description="Helical" evidence="6">
    <location>
        <begin position="190"/>
        <end position="216"/>
    </location>
</feature>
<dbReference type="Pfam" id="PF05154">
    <property type="entry name" value="TM2"/>
    <property type="match status" value="1"/>
</dbReference>
<evidence type="ECO:0000313" key="9">
    <source>
        <dbReference type="Proteomes" id="UP000029067"/>
    </source>
</evidence>
<keyword evidence="9" id="KW-1185">Reference proteome</keyword>
<dbReference type="STRING" id="1688.BCUN_1826"/>
<feature type="transmembrane region" description="Helical" evidence="6">
    <location>
        <begin position="165"/>
        <end position="184"/>
    </location>
</feature>
<name>A0A087AT21_9BIFI</name>
<comment type="caution">
    <text evidence="8">The sequence shown here is derived from an EMBL/GenBank/DDBJ whole genome shotgun (WGS) entry which is preliminary data.</text>
</comment>
<evidence type="ECO:0000256" key="1">
    <source>
        <dbReference type="ARBA" id="ARBA00004141"/>
    </source>
</evidence>
<sequence>MSDEYNNNPYANDPHAEPASVPPAAPAGQGTDPYAAPAPAYAAPTAASEPVEVVTEQETETYAAPAAPSYTEAPAPYGASPTSPYGAAPAYQDETAPGTYGQPTDPYAAPLPQDASGTPYGQPGNPYDAPYAAPTQQGVPAQGAGLPLPADYQVQPPHYVPRNKILAGLLALFFGTLGIHNFYLGYTGKAIAQLLLTVIGWIVLVGPLVSLVWSIVDGVHILTSDYGTPAHRDARGVELVD</sequence>
<feature type="domain" description="TM2" evidence="7">
    <location>
        <begin position="162"/>
        <end position="210"/>
    </location>
</feature>
<feature type="compositionally biased region" description="Polar residues" evidence="5">
    <location>
        <begin position="1"/>
        <end position="10"/>
    </location>
</feature>
<gene>
    <name evidence="8" type="ORF">BCUN_1826</name>
</gene>
<reference evidence="8 9" key="1">
    <citation type="submission" date="2014-03" db="EMBL/GenBank/DDBJ databases">
        <title>Genomics of Bifidobacteria.</title>
        <authorList>
            <person name="Ventura M."/>
            <person name="Milani C."/>
            <person name="Lugli G.A."/>
        </authorList>
    </citation>
    <scope>NUCLEOTIDE SEQUENCE [LARGE SCALE GENOMIC DNA]</scope>
    <source>
        <strain evidence="8 9">LMG 10738</strain>
    </source>
</reference>
<evidence type="ECO:0000256" key="3">
    <source>
        <dbReference type="ARBA" id="ARBA00022989"/>
    </source>
</evidence>
<feature type="compositionally biased region" description="Low complexity" evidence="5">
    <location>
        <begin position="33"/>
        <end position="56"/>
    </location>
</feature>